<feature type="non-terminal residue" evidence="4">
    <location>
        <position position="796"/>
    </location>
</feature>
<dbReference type="Gene3D" id="1.10.720.30">
    <property type="entry name" value="SAP domain"/>
    <property type="match status" value="1"/>
</dbReference>
<dbReference type="SUPFAM" id="SSF68906">
    <property type="entry name" value="SAP domain"/>
    <property type="match status" value="1"/>
</dbReference>
<feature type="region of interest" description="Disordered" evidence="2">
    <location>
        <begin position="116"/>
        <end position="156"/>
    </location>
</feature>
<feature type="region of interest" description="Disordered" evidence="2">
    <location>
        <begin position="415"/>
        <end position="468"/>
    </location>
</feature>
<feature type="compositionally biased region" description="Low complexity" evidence="2">
    <location>
        <begin position="212"/>
        <end position="233"/>
    </location>
</feature>
<dbReference type="InterPro" id="IPR000868">
    <property type="entry name" value="Isochorismatase-like_dom"/>
</dbReference>
<feature type="non-terminal residue" evidence="4">
    <location>
        <position position="1"/>
    </location>
</feature>
<dbReference type="InterPro" id="IPR003034">
    <property type="entry name" value="SAP_dom"/>
</dbReference>
<organism evidence="4 5">
    <name type="scientific">Polypterus senegalus</name>
    <name type="common">Senegal bichir</name>
    <dbReference type="NCBI Taxonomy" id="55291"/>
    <lineage>
        <taxon>Eukaryota</taxon>
        <taxon>Metazoa</taxon>
        <taxon>Chordata</taxon>
        <taxon>Craniata</taxon>
        <taxon>Vertebrata</taxon>
        <taxon>Euteleostomi</taxon>
        <taxon>Actinopterygii</taxon>
        <taxon>Polypteriformes</taxon>
        <taxon>Polypteridae</taxon>
        <taxon>Polypterus</taxon>
    </lineage>
</organism>
<evidence type="ECO:0000256" key="2">
    <source>
        <dbReference type="SAM" id="MobiDB-lite"/>
    </source>
</evidence>
<dbReference type="GO" id="GO:0005634">
    <property type="term" value="C:nucleus"/>
    <property type="evidence" value="ECO:0007669"/>
    <property type="project" value="TreeGrafter"/>
</dbReference>
<dbReference type="PROSITE" id="PS50800">
    <property type="entry name" value="SAP"/>
    <property type="match status" value="1"/>
</dbReference>
<dbReference type="PANTHER" id="PTHR22793:SF14">
    <property type="entry name" value="MYOCARDIN-LIKE"/>
    <property type="match status" value="1"/>
</dbReference>
<feature type="domain" description="SAP" evidence="3">
    <location>
        <begin position="280"/>
        <end position="314"/>
    </location>
</feature>
<dbReference type="InterPro" id="IPR036361">
    <property type="entry name" value="SAP_dom_sf"/>
</dbReference>
<sequence length="796" mass="85134">MSAPSKIGRLSMRGTILLLCDMQEKFRPNIVHFGEIVSNAARLLQILGLPHLATEQYPRGLGPTVPELGAQGVPTFSKTTFSMLTPEVEAELSRVPDLKSAILCGIEAQACIAVKPPRPKKPKESKPKVRRLKYHQYVPPDQKSSSEAGNASGNSQTATTLVMDPAYSRLLQQQQVFLQLQILQQQQQGGTTQQLCVQGIGNSGDQVLGFTSSSSTVSPPSVKVKPKCSASPPGSTHKPELLPSNLDDLTVGKNSALCWHDLLLCLCSPSHGPVLKNGCYLPLQVSELRQQLRKRGLPVSGTKPALLERLKPYQIQRPCAPPAPLRGAPILVPSATLTSPIDPTQSGASTFITPADGSVPVNSTFLVKTNLKATGGQFSAPSGTAVTSAFLNQENPFPAGGATVFVKPEGGFLSSSSSTPLGGQFLGHTDRGPFLTPASDTGQSATPTATAAPPESSSREEVRIPQERKLPECSVPSWDIPVDWRRAEDMRVELEMQQRLKNRHRERGASLGPPQHRLPATATGAAQHVQLEFQPGDGEKSPQGSPVLSVPPTSCAFSPPVSPPLALQTTESGLHPFLQRDNSTGGRGNCGPAGEQQTEHYATQVFCSQPCEPIGQDFELPMEITASPPQPLPAARTLEEELQEAIQRVQMAPSQSIDDILDEPLSCSDSSLAEHEASQLTTAPLLAHSPPPSQPALQEDANFLTEPLCPSLSLELPDSPPPPMVSPPSASSVMDILSSHKGSQEAMTFDPADWLEALTFGFRPNSPPVPPFVSTDFGLDSDISTMRVLDLIIEQW</sequence>
<dbReference type="Pfam" id="PF02037">
    <property type="entry name" value="SAP"/>
    <property type="match status" value="1"/>
</dbReference>
<feature type="compositionally biased region" description="Low complexity" evidence="2">
    <location>
        <begin position="444"/>
        <end position="456"/>
    </location>
</feature>
<dbReference type="Pfam" id="PF00857">
    <property type="entry name" value="Isochorismatase"/>
    <property type="match status" value="1"/>
</dbReference>
<feature type="region of interest" description="Disordered" evidence="2">
    <location>
        <begin position="211"/>
        <end position="241"/>
    </location>
</feature>
<evidence type="ECO:0000313" key="5">
    <source>
        <dbReference type="Proteomes" id="UP000886611"/>
    </source>
</evidence>
<dbReference type="GO" id="GO:0045944">
    <property type="term" value="P:positive regulation of transcription by RNA polymerase II"/>
    <property type="evidence" value="ECO:0007669"/>
    <property type="project" value="TreeGrafter"/>
</dbReference>
<dbReference type="Proteomes" id="UP000886611">
    <property type="component" value="Unassembled WGS sequence"/>
</dbReference>
<dbReference type="AlphaFoldDB" id="A0A8X7WW36"/>
<dbReference type="GO" id="GO:0051145">
    <property type="term" value="P:smooth muscle cell differentiation"/>
    <property type="evidence" value="ECO:0007669"/>
    <property type="project" value="TreeGrafter"/>
</dbReference>
<reference evidence="4 5" key="1">
    <citation type="journal article" date="2021" name="Cell">
        <title>Tracing the genetic footprints of vertebrate landing in non-teleost ray-finned fishes.</title>
        <authorList>
            <person name="Bi X."/>
            <person name="Wang K."/>
            <person name="Yang L."/>
            <person name="Pan H."/>
            <person name="Jiang H."/>
            <person name="Wei Q."/>
            <person name="Fang M."/>
            <person name="Yu H."/>
            <person name="Zhu C."/>
            <person name="Cai Y."/>
            <person name="He Y."/>
            <person name="Gan X."/>
            <person name="Zeng H."/>
            <person name="Yu D."/>
            <person name="Zhu Y."/>
            <person name="Jiang H."/>
            <person name="Qiu Q."/>
            <person name="Yang H."/>
            <person name="Zhang Y.E."/>
            <person name="Wang W."/>
            <person name="Zhu M."/>
            <person name="He S."/>
            <person name="Zhang G."/>
        </authorList>
    </citation>
    <scope>NUCLEOTIDE SEQUENCE [LARGE SCALE GENOMIC DNA]</scope>
    <source>
        <strain evidence="4">Bchr_013</strain>
    </source>
</reference>
<keyword evidence="5" id="KW-1185">Reference proteome</keyword>
<dbReference type="InterPro" id="IPR036380">
    <property type="entry name" value="Isochorismatase-like_sf"/>
</dbReference>
<dbReference type="PANTHER" id="PTHR22793">
    <property type="entry name" value="MYOCARDIN-RELATED TRANSCRIPTION FACTOR-RELATED"/>
    <property type="match status" value="1"/>
</dbReference>
<dbReference type="InterPro" id="IPR043451">
    <property type="entry name" value="Myocardin-like"/>
</dbReference>
<evidence type="ECO:0000256" key="1">
    <source>
        <dbReference type="ARBA" id="ARBA00006336"/>
    </source>
</evidence>
<feature type="region of interest" description="Disordered" evidence="2">
    <location>
        <begin position="534"/>
        <end position="568"/>
    </location>
</feature>
<feature type="compositionally biased region" description="Basic and acidic residues" evidence="2">
    <location>
        <begin position="457"/>
        <end position="468"/>
    </location>
</feature>
<gene>
    <name evidence="4" type="primary">Isoc2</name>
    <name evidence="4" type="ORF">GTO96_0011826</name>
</gene>
<comment type="similarity">
    <text evidence="1">Belongs to the isochorismatase family.</text>
</comment>
<feature type="region of interest" description="Disordered" evidence="2">
    <location>
        <begin position="576"/>
        <end position="595"/>
    </location>
</feature>
<feature type="compositionally biased region" description="Polar residues" evidence="2">
    <location>
        <begin position="542"/>
        <end position="556"/>
    </location>
</feature>
<dbReference type="SMART" id="SM00513">
    <property type="entry name" value="SAP"/>
    <property type="match status" value="1"/>
</dbReference>
<evidence type="ECO:0000259" key="3">
    <source>
        <dbReference type="PROSITE" id="PS50800"/>
    </source>
</evidence>
<dbReference type="EMBL" id="JAATIS010008546">
    <property type="protein sequence ID" value="KAG2457462.1"/>
    <property type="molecule type" value="Genomic_DNA"/>
</dbReference>
<proteinExistence type="inferred from homology"/>
<dbReference type="GO" id="GO:0003713">
    <property type="term" value="F:transcription coactivator activity"/>
    <property type="evidence" value="ECO:0007669"/>
    <property type="project" value="TreeGrafter"/>
</dbReference>
<name>A0A8X7WW36_POLSE</name>
<accession>A0A8X7WW36</accession>
<dbReference type="Gene3D" id="3.40.50.850">
    <property type="entry name" value="Isochorismatase-like"/>
    <property type="match status" value="1"/>
</dbReference>
<comment type="caution">
    <text evidence="4">The sequence shown here is derived from an EMBL/GenBank/DDBJ whole genome shotgun (WGS) entry which is preliminary data.</text>
</comment>
<evidence type="ECO:0000313" key="4">
    <source>
        <dbReference type="EMBL" id="KAG2457462.1"/>
    </source>
</evidence>
<feature type="compositionally biased region" description="Low complexity" evidence="2">
    <location>
        <begin position="145"/>
        <end position="155"/>
    </location>
</feature>
<protein>
    <submittedName>
        <fullName evidence="4">ISOC2 protein</fullName>
    </submittedName>
</protein>
<dbReference type="SUPFAM" id="SSF52499">
    <property type="entry name" value="Isochorismatase-like hydrolases"/>
    <property type="match status" value="1"/>
</dbReference>